<accession>A0ACB9IN34</accession>
<dbReference type="EMBL" id="CM042025">
    <property type="protein sequence ID" value="KAI3808901.1"/>
    <property type="molecule type" value="Genomic_DNA"/>
</dbReference>
<evidence type="ECO:0000313" key="2">
    <source>
        <dbReference type="Proteomes" id="UP001056120"/>
    </source>
</evidence>
<organism evidence="1 2">
    <name type="scientific">Smallanthus sonchifolius</name>
    <dbReference type="NCBI Taxonomy" id="185202"/>
    <lineage>
        <taxon>Eukaryota</taxon>
        <taxon>Viridiplantae</taxon>
        <taxon>Streptophyta</taxon>
        <taxon>Embryophyta</taxon>
        <taxon>Tracheophyta</taxon>
        <taxon>Spermatophyta</taxon>
        <taxon>Magnoliopsida</taxon>
        <taxon>eudicotyledons</taxon>
        <taxon>Gunneridae</taxon>
        <taxon>Pentapetalae</taxon>
        <taxon>asterids</taxon>
        <taxon>campanulids</taxon>
        <taxon>Asterales</taxon>
        <taxon>Asteraceae</taxon>
        <taxon>Asteroideae</taxon>
        <taxon>Heliantheae alliance</taxon>
        <taxon>Millerieae</taxon>
        <taxon>Smallanthus</taxon>
    </lineage>
</organism>
<name>A0ACB9IN34_9ASTR</name>
<evidence type="ECO:0000313" key="1">
    <source>
        <dbReference type="EMBL" id="KAI3808901.1"/>
    </source>
</evidence>
<dbReference type="Proteomes" id="UP001056120">
    <property type="component" value="Linkage Group LG08"/>
</dbReference>
<sequence length="228" mass="24707">MQTILALGNALNQGTALVEQLEAESAAKVNGMLLEMESPDALKAKVYAEINQTRLVIPLNVLKMEMPTSPLGNGSVQLFFTHVFQMLAPPSGPILTRQMSDPSILSGCVPFLKQLIFTPDAPLYFFADTCLIIGDAMIPCILLALGANLTDGPGSSKLGLKTTAAIIFGRLVLVSPAGLGIMTSADKLGFLPTDDTYIEPEIFKYKRHHHASSKEKNDFKTRNCRKTK</sequence>
<proteinExistence type="predicted"/>
<keyword evidence="2" id="KW-1185">Reference proteome</keyword>
<gene>
    <name evidence="1" type="ORF">L1987_24864</name>
</gene>
<protein>
    <submittedName>
        <fullName evidence="1">Uncharacterized protein</fullName>
    </submittedName>
</protein>
<reference evidence="1 2" key="2">
    <citation type="journal article" date="2022" name="Mol. Ecol. Resour.">
        <title>The genomes of chicory, endive, great burdock and yacon provide insights into Asteraceae paleo-polyploidization history and plant inulin production.</title>
        <authorList>
            <person name="Fan W."/>
            <person name="Wang S."/>
            <person name="Wang H."/>
            <person name="Wang A."/>
            <person name="Jiang F."/>
            <person name="Liu H."/>
            <person name="Zhao H."/>
            <person name="Xu D."/>
            <person name="Zhang Y."/>
        </authorList>
    </citation>
    <scope>NUCLEOTIDE SEQUENCE [LARGE SCALE GENOMIC DNA]</scope>
    <source>
        <strain evidence="2">cv. Yunnan</strain>
        <tissue evidence="1">Leaves</tissue>
    </source>
</reference>
<reference evidence="2" key="1">
    <citation type="journal article" date="2022" name="Mol. Ecol. Resour.">
        <title>The genomes of chicory, endive, great burdock and yacon provide insights into Asteraceae palaeo-polyploidization history and plant inulin production.</title>
        <authorList>
            <person name="Fan W."/>
            <person name="Wang S."/>
            <person name="Wang H."/>
            <person name="Wang A."/>
            <person name="Jiang F."/>
            <person name="Liu H."/>
            <person name="Zhao H."/>
            <person name="Xu D."/>
            <person name="Zhang Y."/>
        </authorList>
    </citation>
    <scope>NUCLEOTIDE SEQUENCE [LARGE SCALE GENOMIC DNA]</scope>
    <source>
        <strain evidence="2">cv. Yunnan</strain>
    </source>
</reference>
<comment type="caution">
    <text evidence="1">The sequence shown here is derived from an EMBL/GenBank/DDBJ whole genome shotgun (WGS) entry which is preliminary data.</text>
</comment>